<proteinExistence type="predicted"/>
<sequence length="130" mass="14962">MVKEVNDMNKESNFQMFRTYVNFHTVFLISYNTVYVDNKDSIQATANPRRSNKTAMHINVTLLTHPNIQVTWIKVHVGYEGNKIANILSKEAVEAGNPYPSTEFPNSFLKSSFGKITLDDWRTMVIKVYP</sequence>
<dbReference type="SUPFAM" id="SSF53098">
    <property type="entry name" value="Ribonuclease H-like"/>
    <property type="match status" value="1"/>
</dbReference>
<gene>
    <name evidence="1" type="ORF">AVEN_243768_1</name>
</gene>
<reference evidence="1 2" key="1">
    <citation type="journal article" date="2019" name="Sci. Rep.">
        <title>Orb-weaving spider Araneus ventricosus genome elucidates the spidroin gene catalogue.</title>
        <authorList>
            <person name="Kono N."/>
            <person name="Nakamura H."/>
            <person name="Ohtoshi R."/>
            <person name="Moran D.A.P."/>
            <person name="Shinohara A."/>
            <person name="Yoshida Y."/>
            <person name="Fujiwara M."/>
            <person name="Mori M."/>
            <person name="Tomita M."/>
            <person name="Arakawa K."/>
        </authorList>
    </citation>
    <scope>NUCLEOTIDE SEQUENCE [LARGE SCALE GENOMIC DNA]</scope>
</reference>
<dbReference type="AlphaFoldDB" id="A0A4Y2A563"/>
<protein>
    <recommendedName>
        <fullName evidence="3">RNase H type-1 domain-containing protein</fullName>
    </recommendedName>
</protein>
<evidence type="ECO:0000313" key="2">
    <source>
        <dbReference type="Proteomes" id="UP000499080"/>
    </source>
</evidence>
<dbReference type="Proteomes" id="UP000499080">
    <property type="component" value="Unassembled WGS sequence"/>
</dbReference>
<accession>A0A4Y2A563</accession>
<organism evidence="1 2">
    <name type="scientific">Araneus ventricosus</name>
    <name type="common">Orbweaver spider</name>
    <name type="synonym">Epeira ventricosa</name>
    <dbReference type="NCBI Taxonomy" id="182803"/>
    <lineage>
        <taxon>Eukaryota</taxon>
        <taxon>Metazoa</taxon>
        <taxon>Ecdysozoa</taxon>
        <taxon>Arthropoda</taxon>
        <taxon>Chelicerata</taxon>
        <taxon>Arachnida</taxon>
        <taxon>Araneae</taxon>
        <taxon>Araneomorphae</taxon>
        <taxon>Entelegynae</taxon>
        <taxon>Araneoidea</taxon>
        <taxon>Araneidae</taxon>
        <taxon>Araneus</taxon>
    </lineage>
</organism>
<dbReference type="OrthoDB" id="411823at2759"/>
<dbReference type="InterPro" id="IPR012337">
    <property type="entry name" value="RNaseH-like_sf"/>
</dbReference>
<name>A0A4Y2A563_ARAVE</name>
<comment type="caution">
    <text evidence="1">The sequence shown here is derived from an EMBL/GenBank/DDBJ whole genome shotgun (WGS) entry which is preliminary data.</text>
</comment>
<evidence type="ECO:0008006" key="3">
    <source>
        <dbReference type="Google" id="ProtNLM"/>
    </source>
</evidence>
<dbReference type="EMBL" id="BGPR01000006">
    <property type="protein sequence ID" value="GBL74952.1"/>
    <property type="molecule type" value="Genomic_DNA"/>
</dbReference>
<evidence type="ECO:0000313" key="1">
    <source>
        <dbReference type="EMBL" id="GBL74952.1"/>
    </source>
</evidence>
<keyword evidence="2" id="KW-1185">Reference proteome</keyword>